<proteinExistence type="predicted"/>
<feature type="region of interest" description="Disordered" evidence="1">
    <location>
        <begin position="45"/>
        <end position="68"/>
    </location>
</feature>
<evidence type="ECO:0000313" key="2">
    <source>
        <dbReference type="EMBL" id="MDS1309777.1"/>
    </source>
</evidence>
<dbReference type="Pfam" id="PF07148">
    <property type="entry name" value="MalM"/>
    <property type="match status" value="1"/>
</dbReference>
<dbReference type="InterPro" id="IPR010794">
    <property type="entry name" value="MalM"/>
</dbReference>
<gene>
    <name evidence="2" type="ORF">RKA07_06595</name>
</gene>
<protein>
    <submittedName>
        <fullName evidence="2">MalM family protein</fullName>
    </submittedName>
</protein>
<sequence>MTAAVCLILGAMLSGCQIGGSTVSNKEGYFSWVDEQGRVRYSPIVEKPAEEPPVSEPASGDEFTAANYPDAEELRRKGYVREGDEQPYYTWRDADGTVRNTYYQPDTRTDEEKGLIAPPPGATPATVYRAGDTLIETDPVAGHDPEAFAILGIAEVDNDFLSRFSETCCETLDTQDHERWQENREFGVYLKKSSPTHSFLTGESPYQLISLPQGGQAEGQMFRLRSYASEGVVVPSVLFLDDTLSPVRLVTDLVSDFVPENWHRRGYLEARIPVASTGAERWMLVFTRNEDLEGQTVIETRRGPRKIPHVSTGEMGLNMVDAL</sequence>
<organism evidence="2 3">
    <name type="scientific">Marinobacter xiaoshiensis</name>
    <dbReference type="NCBI Taxonomy" id="3073652"/>
    <lineage>
        <taxon>Bacteria</taxon>
        <taxon>Pseudomonadati</taxon>
        <taxon>Pseudomonadota</taxon>
        <taxon>Gammaproteobacteria</taxon>
        <taxon>Pseudomonadales</taxon>
        <taxon>Marinobacteraceae</taxon>
        <taxon>Marinobacter</taxon>
    </lineage>
</organism>
<comment type="caution">
    <text evidence="2">The sequence shown here is derived from an EMBL/GenBank/DDBJ whole genome shotgun (WGS) entry which is preliminary data.</text>
</comment>
<dbReference type="Proteomes" id="UP001267407">
    <property type="component" value="Unassembled WGS sequence"/>
</dbReference>
<accession>A0ABU2HFG8</accession>
<evidence type="ECO:0000256" key="1">
    <source>
        <dbReference type="SAM" id="MobiDB-lite"/>
    </source>
</evidence>
<dbReference type="RefSeq" id="WP_200200974.1">
    <property type="nucleotide sequence ID" value="NZ_JAVMBO010000007.1"/>
</dbReference>
<dbReference type="EMBL" id="JAVMBO010000007">
    <property type="protein sequence ID" value="MDS1309777.1"/>
    <property type="molecule type" value="Genomic_DNA"/>
</dbReference>
<keyword evidence="3" id="KW-1185">Reference proteome</keyword>
<evidence type="ECO:0000313" key="3">
    <source>
        <dbReference type="Proteomes" id="UP001267407"/>
    </source>
</evidence>
<name>A0ABU2HFG8_9GAMM</name>
<feature type="region of interest" description="Disordered" evidence="1">
    <location>
        <begin position="100"/>
        <end position="122"/>
    </location>
</feature>
<reference evidence="2" key="1">
    <citation type="submission" date="2023-09" db="EMBL/GenBank/DDBJ databases">
        <title>Marinobacter sediminicola sp. nov. and Marinobacter maritimum sp. nov., isolated from marine sediment.</title>
        <authorList>
            <person name="An J."/>
        </authorList>
    </citation>
    <scope>NUCLEOTIDE SEQUENCE</scope>
    <source>
        <strain evidence="2">F60267</strain>
    </source>
</reference>